<protein>
    <submittedName>
        <fullName evidence="3">Uncharacterized protein</fullName>
    </submittedName>
</protein>
<feature type="transmembrane region" description="Helical" evidence="2">
    <location>
        <begin position="115"/>
        <end position="135"/>
    </location>
</feature>
<evidence type="ECO:0000313" key="3">
    <source>
        <dbReference type="EMBL" id="CAF1056253.1"/>
    </source>
</evidence>
<accession>A0A814KUI7</accession>
<dbReference type="EMBL" id="CAJNOE010000215">
    <property type="protein sequence ID" value="CAF1056253.1"/>
    <property type="molecule type" value="Genomic_DNA"/>
</dbReference>
<comment type="caution">
    <text evidence="3">The sequence shown here is derived from an EMBL/GenBank/DDBJ whole genome shotgun (WGS) entry which is preliminary data.</text>
</comment>
<evidence type="ECO:0000256" key="2">
    <source>
        <dbReference type="SAM" id="Phobius"/>
    </source>
</evidence>
<organism evidence="3 4">
    <name type="scientific">Adineta steineri</name>
    <dbReference type="NCBI Taxonomy" id="433720"/>
    <lineage>
        <taxon>Eukaryota</taxon>
        <taxon>Metazoa</taxon>
        <taxon>Spiralia</taxon>
        <taxon>Gnathifera</taxon>
        <taxon>Rotifera</taxon>
        <taxon>Eurotatoria</taxon>
        <taxon>Bdelloidea</taxon>
        <taxon>Adinetida</taxon>
        <taxon>Adinetidae</taxon>
        <taxon>Adineta</taxon>
    </lineage>
</organism>
<dbReference type="AlphaFoldDB" id="A0A814KUI7"/>
<keyword evidence="2" id="KW-0812">Transmembrane</keyword>
<name>A0A814KUI7_9BILA</name>
<feature type="region of interest" description="Disordered" evidence="1">
    <location>
        <begin position="81"/>
        <end position="103"/>
    </location>
</feature>
<evidence type="ECO:0000256" key="1">
    <source>
        <dbReference type="SAM" id="MobiDB-lite"/>
    </source>
</evidence>
<sequence length="143" mass="16768">MRSFQVMRYGRRTLTPTAHELAQSINHCNTLPSIPQRRCSMCVYSHLQSQNSIYHDEDEKKVLQRRNTLTVQKSLPIADGINSSRRPSFNNGRRASFQQQEINESSKSKTNLRNFYVFFVLLFLFIFLAVVYSFIRMIKNQVS</sequence>
<reference evidence="3" key="1">
    <citation type="submission" date="2021-02" db="EMBL/GenBank/DDBJ databases">
        <authorList>
            <person name="Nowell W R."/>
        </authorList>
    </citation>
    <scope>NUCLEOTIDE SEQUENCE</scope>
</reference>
<proteinExistence type="predicted"/>
<keyword evidence="2" id="KW-0472">Membrane</keyword>
<keyword evidence="2" id="KW-1133">Transmembrane helix</keyword>
<gene>
    <name evidence="3" type="ORF">IZO911_LOCUS20614</name>
</gene>
<evidence type="ECO:0000313" key="4">
    <source>
        <dbReference type="Proteomes" id="UP000663860"/>
    </source>
</evidence>
<dbReference type="Proteomes" id="UP000663860">
    <property type="component" value="Unassembled WGS sequence"/>
</dbReference>